<dbReference type="EMBL" id="CP000527">
    <property type="protein sequence ID" value="ABM28803.1"/>
    <property type="molecule type" value="Genomic_DNA"/>
</dbReference>
<accession>A0A0H3A9F2</accession>
<dbReference type="SUPFAM" id="SSF51717">
    <property type="entry name" value="Dihydropteroate synthetase-like"/>
    <property type="match status" value="1"/>
</dbReference>
<dbReference type="RefSeq" id="WP_011792463.1">
    <property type="nucleotide sequence ID" value="NC_008751.1"/>
</dbReference>
<dbReference type="Pfam" id="PF00809">
    <property type="entry name" value="Pterin_bind"/>
    <property type="match status" value="1"/>
</dbReference>
<evidence type="ECO:0000313" key="11">
    <source>
        <dbReference type="EMBL" id="ABM28803.1"/>
    </source>
</evidence>
<dbReference type="Gene3D" id="3.20.20.20">
    <property type="entry name" value="Dihydropteroate synthase-like"/>
    <property type="match status" value="1"/>
</dbReference>
<evidence type="ECO:0000259" key="10">
    <source>
        <dbReference type="PROSITE" id="PS50972"/>
    </source>
</evidence>
<dbReference type="Proteomes" id="UP000009173">
    <property type="component" value="Chromosome"/>
</dbReference>
<dbReference type="GO" id="GO:0046656">
    <property type="term" value="P:folic acid biosynthetic process"/>
    <property type="evidence" value="ECO:0007669"/>
    <property type="project" value="UniProtKB-KW"/>
</dbReference>
<organism evidence="11 12">
    <name type="scientific">Nitratidesulfovibrio vulgaris (strain DP4)</name>
    <name type="common">Desulfovibrio vulgaris</name>
    <dbReference type="NCBI Taxonomy" id="391774"/>
    <lineage>
        <taxon>Bacteria</taxon>
        <taxon>Pseudomonadati</taxon>
        <taxon>Thermodesulfobacteriota</taxon>
        <taxon>Desulfovibrionia</taxon>
        <taxon>Desulfovibrionales</taxon>
        <taxon>Desulfovibrionaceae</taxon>
        <taxon>Nitratidesulfovibrio</taxon>
    </lineage>
</organism>
<protein>
    <recommendedName>
        <fullName evidence="4 9">Dihydropteroate synthase</fullName>
        <shortName evidence="9">DHPS</shortName>
        <ecNumber evidence="4 9">2.5.1.15</ecNumber>
    </recommendedName>
    <alternativeName>
        <fullName evidence="9">Dihydropteroate pyrophosphorylase</fullName>
    </alternativeName>
</protein>
<comment type="catalytic activity">
    <reaction evidence="1">
        <text>(7,8-dihydropterin-6-yl)methyl diphosphate + 4-aminobenzoate = 7,8-dihydropteroate + diphosphate</text>
        <dbReference type="Rhea" id="RHEA:19949"/>
        <dbReference type="ChEBI" id="CHEBI:17836"/>
        <dbReference type="ChEBI" id="CHEBI:17839"/>
        <dbReference type="ChEBI" id="CHEBI:33019"/>
        <dbReference type="ChEBI" id="CHEBI:72950"/>
        <dbReference type="EC" id="2.5.1.15"/>
    </reaction>
</comment>
<keyword evidence="8 9" id="KW-0289">Folate biosynthesis</keyword>
<evidence type="ECO:0000256" key="8">
    <source>
        <dbReference type="ARBA" id="ARBA00022909"/>
    </source>
</evidence>
<evidence type="ECO:0000256" key="3">
    <source>
        <dbReference type="ARBA" id="ARBA00004763"/>
    </source>
</evidence>
<dbReference type="EC" id="2.5.1.15" evidence="4 9"/>
<dbReference type="GO" id="GO:0004156">
    <property type="term" value="F:dihydropteroate synthase activity"/>
    <property type="evidence" value="ECO:0007669"/>
    <property type="project" value="UniProtKB-EC"/>
</dbReference>
<dbReference type="GO" id="GO:0005829">
    <property type="term" value="C:cytosol"/>
    <property type="evidence" value="ECO:0007669"/>
    <property type="project" value="TreeGrafter"/>
</dbReference>
<dbReference type="HOGENOM" id="CLU_008023_0_2_7"/>
<evidence type="ECO:0000256" key="4">
    <source>
        <dbReference type="ARBA" id="ARBA00012458"/>
    </source>
</evidence>
<feature type="domain" description="Pterin-binding" evidence="10">
    <location>
        <begin position="20"/>
        <end position="278"/>
    </location>
</feature>
<evidence type="ECO:0000256" key="1">
    <source>
        <dbReference type="ARBA" id="ARBA00000012"/>
    </source>
</evidence>
<sequence>MSADGLWILKGGREFRPAPFCVYGIVNVTPDSFYDGGQHETTEAAVQHGRRLVDDGAHILDIGAESSRPYAAPVSLEEELARVLPVVDGLKGLRDVAGLPVPLSVDTYKAATAAAVLDAGADIINDISACAFDPALRDVVAQYRPGYVLMHSLGKPGTMQDAPTYVDVVDDILAFFEREMAALTAAGLPEGHIVLDPGIGFGKTMEHNFDILRHIERFSTLGRPVFMGLSNKSLFGALLGLAPHERGTATQVATALLVGRGVRYHRVHDVAATVHTLRLVAAMGAV</sequence>
<dbReference type="PROSITE" id="PS00793">
    <property type="entry name" value="DHPS_2"/>
    <property type="match status" value="1"/>
</dbReference>
<evidence type="ECO:0000313" key="12">
    <source>
        <dbReference type="Proteomes" id="UP000009173"/>
    </source>
</evidence>
<dbReference type="GO" id="GO:0046654">
    <property type="term" value="P:tetrahydrofolate biosynthetic process"/>
    <property type="evidence" value="ECO:0007669"/>
    <property type="project" value="UniProtKB-UniPathway"/>
</dbReference>
<dbReference type="NCBIfam" id="TIGR01496">
    <property type="entry name" value="DHPS"/>
    <property type="match status" value="1"/>
</dbReference>
<comment type="function">
    <text evidence="9">Catalyzes the condensation of para-aminobenzoate (pABA) with 6-hydroxymethyl-7,8-dihydropterin diphosphate (DHPt-PP) to form 7,8-dihydropteroate (H2Pte), the immediate precursor of folate derivatives.</text>
</comment>
<evidence type="ECO:0000256" key="6">
    <source>
        <dbReference type="ARBA" id="ARBA00022723"/>
    </source>
</evidence>
<reference evidence="12" key="1">
    <citation type="journal article" date="2009" name="Environ. Microbiol.">
        <title>Contribution of mobile genetic elements to Desulfovibrio vulgaris genome plasticity.</title>
        <authorList>
            <person name="Walker C.B."/>
            <person name="Stolyar S."/>
            <person name="Chivian D."/>
            <person name="Pinel N."/>
            <person name="Gabster J.A."/>
            <person name="Dehal P.S."/>
            <person name="He Z."/>
            <person name="Yang Z.K."/>
            <person name="Yen H.C."/>
            <person name="Zhou J."/>
            <person name="Wall J.D."/>
            <person name="Hazen T.C."/>
            <person name="Arkin A.P."/>
            <person name="Stahl D.A."/>
        </authorList>
    </citation>
    <scope>NUCLEOTIDE SEQUENCE [LARGE SCALE GENOMIC DNA]</scope>
    <source>
        <strain evidence="12">DP4</strain>
    </source>
</reference>
<gene>
    <name evidence="11" type="ordered locus">Dvul_1786</name>
</gene>
<keyword evidence="7 9" id="KW-0460">Magnesium</keyword>
<dbReference type="AlphaFoldDB" id="A0A0H3A9F2"/>
<comment type="cofactor">
    <cofactor evidence="2 9">
        <name>Mg(2+)</name>
        <dbReference type="ChEBI" id="CHEBI:18420"/>
    </cofactor>
</comment>
<evidence type="ECO:0000256" key="9">
    <source>
        <dbReference type="RuleBase" id="RU361205"/>
    </source>
</evidence>
<dbReference type="CDD" id="cd00739">
    <property type="entry name" value="DHPS"/>
    <property type="match status" value="1"/>
</dbReference>
<keyword evidence="5 9" id="KW-0808">Transferase</keyword>
<evidence type="ECO:0000256" key="5">
    <source>
        <dbReference type="ARBA" id="ARBA00022679"/>
    </source>
</evidence>
<evidence type="ECO:0000256" key="7">
    <source>
        <dbReference type="ARBA" id="ARBA00022842"/>
    </source>
</evidence>
<dbReference type="InterPro" id="IPR011005">
    <property type="entry name" value="Dihydropteroate_synth-like_sf"/>
</dbReference>
<dbReference type="UniPathway" id="UPA00077">
    <property type="reaction ID" value="UER00156"/>
</dbReference>
<dbReference type="PROSITE" id="PS50972">
    <property type="entry name" value="PTERIN_BINDING"/>
    <property type="match status" value="1"/>
</dbReference>
<comment type="pathway">
    <text evidence="3 9">Cofactor biosynthesis; tetrahydrofolate biosynthesis; 7,8-dihydrofolate from 2-amino-4-hydroxy-6-hydroxymethyl-7,8-dihydropteridine diphosphate and 4-aminobenzoate: step 1/2.</text>
</comment>
<dbReference type="PROSITE" id="PS00792">
    <property type="entry name" value="DHPS_1"/>
    <property type="match status" value="1"/>
</dbReference>
<keyword evidence="6 9" id="KW-0479">Metal-binding</keyword>
<dbReference type="PANTHER" id="PTHR20941:SF1">
    <property type="entry name" value="FOLIC ACID SYNTHESIS PROTEIN FOL1"/>
    <property type="match status" value="1"/>
</dbReference>
<proteinExistence type="inferred from homology"/>
<comment type="similarity">
    <text evidence="9">Belongs to the DHPS family.</text>
</comment>
<evidence type="ECO:0000256" key="2">
    <source>
        <dbReference type="ARBA" id="ARBA00001946"/>
    </source>
</evidence>
<dbReference type="InterPro" id="IPR000489">
    <property type="entry name" value="Pterin-binding_dom"/>
</dbReference>
<dbReference type="InterPro" id="IPR006390">
    <property type="entry name" value="DHP_synth_dom"/>
</dbReference>
<name>A0A0H3A9F2_NITV4</name>
<dbReference type="PANTHER" id="PTHR20941">
    <property type="entry name" value="FOLATE SYNTHESIS PROTEINS"/>
    <property type="match status" value="1"/>
</dbReference>
<dbReference type="GO" id="GO:0046872">
    <property type="term" value="F:metal ion binding"/>
    <property type="evidence" value="ECO:0007669"/>
    <property type="project" value="UniProtKB-KW"/>
</dbReference>
<dbReference type="KEGG" id="dvl:Dvul_1786"/>
<dbReference type="InterPro" id="IPR045031">
    <property type="entry name" value="DHP_synth-like"/>
</dbReference>